<dbReference type="STRING" id="157838.AN964_24420"/>
<protein>
    <submittedName>
        <fullName evidence="1">Uncharacterized protein</fullName>
    </submittedName>
</protein>
<proteinExistence type="predicted"/>
<comment type="caution">
    <text evidence="1">The sequence shown here is derived from an EMBL/GenBank/DDBJ whole genome shotgun (WGS) entry which is preliminary data.</text>
</comment>
<gene>
    <name evidence="1" type="ORF">AN964_24420</name>
</gene>
<accession>A0A0Q3WT83</accession>
<dbReference type="AlphaFoldDB" id="A0A0Q3WT83"/>
<name>A0A0Q3WT83_9BACI</name>
<evidence type="ECO:0000313" key="2">
    <source>
        <dbReference type="Proteomes" id="UP000051888"/>
    </source>
</evidence>
<dbReference type="Proteomes" id="UP000051888">
    <property type="component" value="Unassembled WGS sequence"/>
</dbReference>
<dbReference type="OrthoDB" id="2931367at2"/>
<dbReference type="EMBL" id="LJJC01000015">
    <property type="protein sequence ID" value="KQL50772.1"/>
    <property type="molecule type" value="Genomic_DNA"/>
</dbReference>
<organism evidence="1 2">
    <name type="scientific">Heyndrickxia shackletonii</name>
    <dbReference type="NCBI Taxonomy" id="157838"/>
    <lineage>
        <taxon>Bacteria</taxon>
        <taxon>Bacillati</taxon>
        <taxon>Bacillota</taxon>
        <taxon>Bacilli</taxon>
        <taxon>Bacillales</taxon>
        <taxon>Bacillaceae</taxon>
        <taxon>Heyndrickxia</taxon>
    </lineage>
</organism>
<dbReference type="RefSeq" id="WP_055742378.1">
    <property type="nucleotide sequence ID" value="NZ_JAAIWL010000012.1"/>
</dbReference>
<keyword evidence="2" id="KW-1185">Reference proteome</keyword>
<reference evidence="1 2" key="1">
    <citation type="submission" date="2015-09" db="EMBL/GenBank/DDBJ databases">
        <title>Genome sequencing project for genomic taxonomy and phylogenomics of Bacillus-like bacteria.</title>
        <authorList>
            <person name="Liu B."/>
            <person name="Wang J."/>
            <person name="Zhu Y."/>
            <person name="Liu G."/>
            <person name="Chen Q."/>
            <person name="Chen Z."/>
            <person name="Lan J."/>
            <person name="Che J."/>
            <person name="Ge C."/>
            <person name="Shi H."/>
            <person name="Pan Z."/>
            <person name="Liu X."/>
        </authorList>
    </citation>
    <scope>NUCLEOTIDE SEQUENCE [LARGE SCALE GENOMIC DNA]</scope>
    <source>
        <strain evidence="1 2">LMG 18435</strain>
    </source>
</reference>
<dbReference type="PATRIC" id="fig|157838.3.peg.5372"/>
<evidence type="ECO:0000313" key="1">
    <source>
        <dbReference type="EMBL" id="KQL50772.1"/>
    </source>
</evidence>
<sequence length="155" mass="18311">MTKLEDLQVELANLKKNNHKLFEEIIIPELKRKVQEFLDAFENYFRERGFVVKKDQGTIRVAYNSLEFSAFTNNDHDIFIMKEREQIASISVKYKKTRMGIHLVPADPVERLAKEVEKEKNIAEEMRNPHFYYTGSEFGHVYETPQSVLESIFHV</sequence>